<evidence type="ECO:0000256" key="10">
    <source>
        <dbReference type="ARBA" id="ARBA00022882"/>
    </source>
</evidence>
<feature type="transmembrane region" description="Helical" evidence="19">
    <location>
        <begin position="256"/>
        <end position="277"/>
    </location>
</feature>
<dbReference type="SFLD" id="SFLDG00358">
    <property type="entry name" value="Main_(cytGST)"/>
    <property type="match status" value="1"/>
</dbReference>
<keyword evidence="9" id="KW-0067">ATP-binding</keyword>
<dbReference type="AlphaFoldDB" id="A0A8X7WTX7"/>
<dbReference type="CDD" id="cd03263">
    <property type="entry name" value="ABC_subfamily_A"/>
    <property type="match status" value="1"/>
</dbReference>
<dbReference type="SUPFAM" id="SSF52833">
    <property type="entry name" value="Thioredoxin-like"/>
    <property type="match status" value="1"/>
</dbReference>
<keyword evidence="8" id="KW-0547">Nucleotide-binding</keyword>
<comment type="similarity">
    <text evidence="2 19">Belongs to the chloride channel CLIC family.</text>
</comment>
<evidence type="ECO:0000256" key="4">
    <source>
        <dbReference type="ARBA" id="ARBA00022448"/>
    </source>
</evidence>
<evidence type="ECO:0000259" key="21">
    <source>
        <dbReference type="PROSITE" id="PS50893"/>
    </source>
</evidence>
<dbReference type="PANTHER" id="PTHR19229">
    <property type="entry name" value="ATP-BINDING CASSETTE TRANSPORTER SUBFAMILY A ABCA"/>
    <property type="match status" value="1"/>
</dbReference>
<dbReference type="Gene3D" id="3.40.30.10">
    <property type="entry name" value="Glutaredoxin"/>
    <property type="match status" value="1"/>
</dbReference>
<dbReference type="Pfam" id="PF00005">
    <property type="entry name" value="ABC_tran"/>
    <property type="match status" value="1"/>
</dbReference>
<keyword evidence="5 19" id="KW-0963">Cytoplasm</keyword>
<accession>A0A8X7WTX7</accession>
<comment type="similarity">
    <text evidence="3">Belongs to the ABC transporter superfamily. ABCA family.</text>
</comment>
<dbReference type="PROSITE" id="PS50405">
    <property type="entry name" value="GST_CTER"/>
    <property type="match status" value="1"/>
</dbReference>
<dbReference type="GO" id="GO:0005319">
    <property type="term" value="F:lipid transporter activity"/>
    <property type="evidence" value="ECO:0007669"/>
    <property type="project" value="TreeGrafter"/>
</dbReference>
<evidence type="ECO:0000256" key="12">
    <source>
        <dbReference type="ARBA" id="ARBA00023002"/>
    </source>
</evidence>
<evidence type="ECO:0000256" key="6">
    <source>
        <dbReference type="ARBA" id="ARBA00022692"/>
    </source>
</evidence>
<evidence type="ECO:0000256" key="8">
    <source>
        <dbReference type="ARBA" id="ARBA00022741"/>
    </source>
</evidence>
<evidence type="ECO:0000313" key="22">
    <source>
        <dbReference type="EMBL" id="KAG2455299.1"/>
    </source>
</evidence>
<evidence type="ECO:0000256" key="9">
    <source>
        <dbReference type="ARBA" id="ARBA00022840"/>
    </source>
</evidence>
<dbReference type="Pfam" id="PF12698">
    <property type="entry name" value="ABC2_membrane_3"/>
    <property type="match status" value="1"/>
</dbReference>
<feature type="domain" description="ABC transporter" evidence="21">
    <location>
        <begin position="320"/>
        <end position="555"/>
    </location>
</feature>
<dbReference type="Pfam" id="PF23321">
    <property type="entry name" value="R1_ABCA1"/>
    <property type="match status" value="1"/>
</dbReference>
<evidence type="ECO:0000256" key="1">
    <source>
        <dbReference type="ARBA" id="ARBA00004141"/>
    </source>
</evidence>
<keyword evidence="12" id="KW-0560">Oxidoreductase</keyword>
<feature type="domain" description="GST C-terminal" evidence="20">
    <location>
        <begin position="751"/>
        <end position="912"/>
    </location>
</feature>
<dbReference type="GO" id="GO:0005524">
    <property type="term" value="F:ATP binding"/>
    <property type="evidence" value="ECO:0007669"/>
    <property type="project" value="UniProtKB-KW"/>
</dbReference>
<comment type="subcellular location">
    <subcellularLocation>
        <location evidence="1">Membrane</location>
        <topology evidence="1">Multi-pass membrane protein</topology>
    </subcellularLocation>
    <subcellularLocation>
        <location evidence="19">Membrane</location>
        <topology evidence="19">Single-pass membrane protein</topology>
    </subcellularLocation>
    <subcellularLocation>
        <location evidence="19">Cytoplasm</location>
    </subcellularLocation>
</comment>
<dbReference type="FunFam" id="3.40.50.300:FF:000612">
    <property type="entry name" value="ATP-binding cassette, sub-family A (ABC1), member 2"/>
    <property type="match status" value="1"/>
</dbReference>
<dbReference type="Proteomes" id="UP000886611">
    <property type="component" value="Unassembled WGS sequence"/>
</dbReference>
<dbReference type="GO" id="GO:0140359">
    <property type="term" value="F:ABC-type transporter activity"/>
    <property type="evidence" value="ECO:0007669"/>
    <property type="project" value="InterPro"/>
</dbReference>
<proteinExistence type="inferred from homology"/>
<dbReference type="EMBL" id="JAATIS010009265">
    <property type="protein sequence ID" value="KAG2455299.1"/>
    <property type="molecule type" value="Genomic_DNA"/>
</dbReference>
<dbReference type="InterPro" id="IPR036249">
    <property type="entry name" value="Thioredoxin-like_sf"/>
</dbReference>
<keyword evidence="16 19" id="KW-0868">Chloride</keyword>
<keyword evidence="10 19" id="KW-0851">Voltage-gated channel</keyword>
<evidence type="ECO:0000256" key="13">
    <source>
        <dbReference type="ARBA" id="ARBA00023065"/>
    </source>
</evidence>
<reference evidence="22 23" key="1">
    <citation type="journal article" date="2021" name="Cell">
        <title>Tracing the genetic footprints of vertebrate landing in non-teleost ray-finned fishes.</title>
        <authorList>
            <person name="Bi X."/>
            <person name="Wang K."/>
            <person name="Yang L."/>
            <person name="Pan H."/>
            <person name="Jiang H."/>
            <person name="Wei Q."/>
            <person name="Fang M."/>
            <person name="Yu H."/>
            <person name="Zhu C."/>
            <person name="Cai Y."/>
            <person name="He Y."/>
            <person name="Gan X."/>
            <person name="Zeng H."/>
            <person name="Yu D."/>
            <person name="Zhu Y."/>
            <person name="Jiang H."/>
            <person name="Qiu Q."/>
            <person name="Yang H."/>
            <person name="Zhang Y.E."/>
            <person name="Wang W."/>
            <person name="Zhu M."/>
            <person name="He S."/>
            <person name="Zhang G."/>
        </authorList>
    </citation>
    <scope>NUCLEOTIDE SEQUENCE [LARGE SCALE GENOMIC DNA]</scope>
    <source>
        <strain evidence="22">Bchr_013</strain>
    </source>
</reference>
<evidence type="ECO:0000256" key="5">
    <source>
        <dbReference type="ARBA" id="ARBA00022490"/>
    </source>
</evidence>
<dbReference type="InterPro" id="IPR036282">
    <property type="entry name" value="Glutathione-S-Trfase_C_sf"/>
</dbReference>
<keyword evidence="11 19" id="KW-1133">Transmembrane helix</keyword>
<keyword evidence="13 19" id="KW-0406">Ion transport</keyword>
<protein>
    <recommendedName>
        <fullName evidence="19">Chloride intracellular channel protein</fullName>
    </recommendedName>
</protein>
<evidence type="ECO:0000256" key="16">
    <source>
        <dbReference type="ARBA" id="ARBA00023214"/>
    </source>
</evidence>
<gene>
    <name evidence="22" type="primary">Abca2_1</name>
    <name evidence="22" type="ORF">GTO96_0006710</name>
</gene>
<dbReference type="FunFam" id="1.20.1050.10:FF:000001">
    <property type="entry name" value="Chloride intracellular channel 2"/>
    <property type="match status" value="1"/>
</dbReference>
<evidence type="ECO:0000256" key="7">
    <source>
        <dbReference type="ARBA" id="ARBA00022737"/>
    </source>
</evidence>
<evidence type="ECO:0000256" key="17">
    <source>
        <dbReference type="ARBA" id="ARBA00023303"/>
    </source>
</evidence>
<dbReference type="InterPro" id="IPR053823">
    <property type="entry name" value="CLIC_N"/>
</dbReference>
<keyword evidence="17 19" id="KW-0407">Ion channel</keyword>
<evidence type="ECO:0000259" key="20">
    <source>
        <dbReference type="PROSITE" id="PS50405"/>
    </source>
</evidence>
<dbReference type="InterPro" id="IPR013525">
    <property type="entry name" value="ABC2_TM"/>
</dbReference>
<comment type="caution">
    <text evidence="22">The sequence shown here is derived from an EMBL/GenBank/DDBJ whole genome shotgun (WGS) entry which is preliminary data.</text>
</comment>
<dbReference type="PANTHER" id="PTHR19229:SF36">
    <property type="entry name" value="ATP-BINDING CASSETTE SUB-FAMILY A MEMBER 2"/>
    <property type="match status" value="1"/>
</dbReference>
<dbReference type="PRINTS" id="PR01263">
    <property type="entry name" value="INTCLCHANNEL"/>
</dbReference>
<keyword evidence="6 19" id="KW-0812">Transmembrane</keyword>
<dbReference type="SUPFAM" id="SSF52540">
    <property type="entry name" value="P-loop containing nucleoside triphosphate hydrolases"/>
    <property type="match status" value="1"/>
</dbReference>
<dbReference type="SUPFAM" id="SSF47616">
    <property type="entry name" value="GST C-terminal domain-like"/>
    <property type="match status" value="1"/>
</dbReference>
<evidence type="ECO:0000256" key="15">
    <source>
        <dbReference type="ARBA" id="ARBA00023173"/>
    </source>
</evidence>
<dbReference type="Gene3D" id="1.20.1050.10">
    <property type="match status" value="1"/>
</dbReference>
<evidence type="ECO:0000256" key="14">
    <source>
        <dbReference type="ARBA" id="ARBA00023136"/>
    </source>
</evidence>
<dbReference type="InterPro" id="IPR010987">
    <property type="entry name" value="Glutathione-S-Trfase_C-like"/>
</dbReference>
<sequence length="920" mass="104145">MQGTGFSCPSGVGGRPPQMKVVTGDILVDITGRNVSEYLLYTSDRLRLHRYGALTFGNIQKSIPASFGMKTPPMVRKIAVRRASQVFYNNKGYHSMPTYLNALNNAILRANLPKSKGNPAAYGITVTNHPMNRTSASLSLDYLLQGTDVVIAIFIIVAMSFVPASFVVFLVAEKSTKAKHLQFVSGCDPVIYWLANYIWDMDLKLVNSYLKSCFLIFPNYNLGHGLMEMAYNEYINEYYAKIGQFDKIKSPFEWDIVARSLVAMTVEGFVGFFITIMCQYNFMRRPQRLPVSNKPIEDDDVDVACERRRVLRGDADNDVLKIENLTKVYKSRKMGRILAVDRLCVGIRPGECFGLLGVNGAGKTTTFKMLTGDESTTGGEAFISKHSILRELLKVQQNIGYCPQFDALFEDLTAREHLKLYTRLRGVPWKDEDRVVQWALDKLELTKYADKPAGTYSGGNKRKLSTAIALIGYPSLIFLDEPTTGMDPKARRFLWNLILDIIKTGRSVVLTSHSMEECEALCTRLAIMVNGRFKCLGSIQHLKNRFGDGYMITVRTKSSLNVKEVVRFFSRNFPEAILKERHHTKVQYQLKSDFISLAQVFSKMEQVVGVLGIEDYSVSQTTLDNVFVNFAKKQSDNLEQQEGSPPGTSQSPLKRVLNFLRPRAANTELRALVVEEPEELESDDEGLISFEEERASEDGKSIGNCPFCQRLFMILWLKGVNFTLTTVDVKRAPDFLKSLAPGTQPPFLMYDGEVKTDSNKIEEFLEGTLAPPKYPKLFPRYKESNEAGNDIFHRFSAYIKNHSPQMNETLERNFLKTLIKLDKFLTTPLPHELEQNPNVTVSQRDFLDGNDLTLADCNLLPKLHIVKVVCQKYRNFVIPSMLSGLKRYLDNAYKREEFSNTCPADEEILSVYSTVAQYLK</sequence>
<comment type="caution">
    <text evidence="19">Lacks conserved residue(s) required for the propagation of feature annotation.</text>
</comment>
<dbReference type="SMART" id="SM00382">
    <property type="entry name" value="AAA"/>
    <property type="match status" value="1"/>
</dbReference>
<organism evidence="22 23">
    <name type="scientific">Polypterus senegalus</name>
    <name type="common">Senegal bichir</name>
    <dbReference type="NCBI Taxonomy" id="55291"/>
    <lineage>
        <taxon>Eukaryota</taxon>
        <taxon>Metazoa</taxon>
        <taxon>Chordata</taxon>
        <taxon>Craniata</taxon>
        <taxon>Vertebrata</taxon>
        <taxon>Euteleostomi</taxon>
        <taxon>Actinopterygii</taxon>
        <taxon>Polypteriformes</taxon>
        <taxon>Polypteridae</taxon>
        <taxon>Polypterus</taxon>
    </lineage>
</organism>
<keyword evidence="14 19" id="KW-0472">Membrane</keyword>
<dbReference type="InterPro" id="IPR002946">
    <property type="entry name" value="CLIC"/>
</dbReference>
<evidence type="ECO:0000313" key="23">
    <source>
        <dbReference type="Proteomes" id="UP000886611"/>
    </source>
</evidence>
<evidence type="ECO:0000256" key="3">
    <source>
        <dbReference type="ARBA" id="ARBA00008869"/>
    </source>
</evidence>
<comment type="catalytic activity">
    <reaction evidence="18">
        <text>chloride(in) = chloride(out)</text>
        <dbReference type="Rhea" id="RHEA:29823"/>
        <dbReference type="ChEBI" id="CHEBI:17996"/>
    </reaction>
</comment>
<feature type="non-terminal residue" evidence="22">
    <location>
        <position position="920"/>
    </location>
</feature>
<feature type="transmembrane region" description="Helical" evidence="19">
    <location>
        <begin position="149"/>
        <end position="172"/>
    </location>
</feature>
<keyword evidence="7" id="KW-0677">Repeat</keyword>
<name>A0A8X7WTX7_POLSE</name>
<comment type="domain">
    <text evidence="19">Members of this family may change from a globular, soluble state to a state where the N-terminal domain is inserted into the membrane and functions as chloride channel. A conformation change of the N-terminal domain is thought to expose hydrophobic surfaces that trigger membrane insertion.</text>
</comment>
<keyword evidence="15 19" id="KW-0869">Chloride channel</keyword>
<dbReference type="CDD" id="cd03061">
    <property type="entry name" value="GST_N_CLIC"/>
    <property type="match status" value="1"/>
</dbReference>
<evidence type="ECO:0000256" key="19">
    <source>
        <dbReference type="RuleBase" id="RU362009"/>
    </source>
</evidence>
<evidence type="ECO:0000256" key="2">
    <source>
        <dbReference type="ARBA" id="ARBA00007655"/>
    </source>
</evidence>
<dbReference type="PROSITE" id="PS50893">
    <property type="entry name" value="ABC_TRANSPORTER_2"/>
    <property type="match status" value="1"/>
</dbReference>
<dbReference type="InterPro" id="IPR003593">
    <property type="entry name" value="AAA+_ATPase"/>
</dbReference>
<evidence type="ECO:0000256" key="18">
    <source>
        <dbReference type="ARBA" id="ARBA00024167"/>
    </source>
</evidence>
<dbReference type="InterPro" id="IPR026082">
    <property type="entry name" value="ABCA"/>
</dbReference>
<evidence type="ECO:0000256" key="11">
    <source>
        <dbReference type="ARBA" id="ARBA00022989"/>
    </source>
</evidence>
<feature type="non-terminal residue" evidence="22">
    <location>
        <position position="1"/>
    </location>
</feature>
<keyword evidence="4 19" id="KW-0813">Transport</keyword>
<dbReference type="GO" id="GO:0034707">
    <property type="term" value="C:chloride channel complex"/>
    <property type="evidence" value="ECO:0007669"/>
    <property type="project" value="UniProtKB-KW"/>
</dbReference>
<dbReference type="InterPro" id="IPR040079">
    <property type="entry name" value="Glutathione_S-Trfase"/>
</dbReference>
<dbReference type="GO" id="GO:0016887">
    <property type="term" value="F:ATP hydrolysis activity"/>
    <property type="evidence" value="ECO:0007669"/>
    <property type="project" value="InterPro"/>
</dbReference>
<dbReference type="GO" id="GO:0005254">
    <property type="term" value="F:chloride channel activity"/>
    <property type="evidence" value="ECO:0007669"/>
    <property type="project" value="UniProtKB-KW"/>
</dbReference>
<dbReference type="GO" id="GO:0005737">
    <property type="term" value="C:cytoplasm"/>
    <property type="evidence" value="ECO:0007669"/>
    <property type="project" value="UniProtKB-SubCell"/>
</dbReference>
<dbReference type="Pfam" id="PF22441">
    <property type="entry name" value="CLIC-like_N"/>
    <property type="match status" value="1"/>
</dbReference>
<dbReference type="InterPro" id="IPR056264">
    <property type="entry name" value="R2_ABCA1-4-like"/>
</dbReference>
<dbReference type="InterPro" id="IPR027417">
    <property type="entry name" value="P-loop_NTPase"/>
</dbReference>
<dbReference type="GO" id="GO:0016491">
    <property type="term" value="F:oxidoreductase activity"/>
    <property type="evidence" value="ECO:0007669"/>
    <property type="project" value="UniProtKB-KW"/>
</dbReference>
<dbReference type="InterPro" id="IPR003439">
    <property type="entry name" value="ABC_transporter-like_ATP-bd"/>
</dbReference>
<dbReference type="SFLD" id="SFLDS00019">
    <property type="entry name" value="Glutathione_Transferase_(cytos"/>
    <property type="match status" value="1"/>
</dbReference>
<keyword evidence="23" id="KW-1185">Reference proteome</keyword>
<dbReference type="Gene3D" id="3.40.50.300">
    <property type="entry name" value="P-loop containing nucleotide triphosphate hydrolases"/>
    <property type="match status" value="1"/>
</dbReference>